<dbReference type="SUPFAM" id="SSF46609">
    <property type="entry name" value="Fe,Mn superoxide dismutase (SOD), N-terminal domain"/>
    <property type="match status" value="1"/>
</dbReference>
<comment type="catalytic activity">
    <reaction evidence="6">
        <text>2 superoxide + 2 H(+) = H2O2 + O2</text>
        <dbReference type="Rhea" id="RHEA:20696"/>
        <dbReference type="ChEBI" id="CHEBI:15378"/>
        <dbReference type="ChEBI" id="CHEBI:15379"/>
        <dbReference type="ChEBI" id="CHEBI:16240"/>
        <dbReference type="ChEBI" id="CHEBI:18421"/>
        <dbReference type="EC" id="1.15.1.1"/>
    </reaction>
</comment>
<comment type="function">
    <text evidence="6">Destroys radicals which are normally produced within the cells and which are toxic to biological systems.</text>
</comment>
<dbReference type="InterPro" id="IPR019833">
    <property type="entry name" value="Mn/Fe_SOD_BS"/>
</dbReference>
<dbReference type="EMBL" id="GIBP01007179">
    <property type="protein sequence ID" value="NDV36148.1"/>
    <property type="molecule type" value="Transcribed_RNA"/>
</dbReference>
<dbReference type="GO" id="GO:0046872">
    <property type="term" value="F:metal ion binding"/>
    <property type="evidence" value="ECO:0007669"/>
    <property type="project" value="UniProtKB-KW"/>
</dbReference>
<dbReference type="InterPro" id="IPR001189">
    <property type="entry name" value="Mn/Fe_SOD"/>
</dbReference>
<name>A0A6B2LHD2_9EUKA</name>
<sequence length="222" mass="25172">MLRVVNQSLNHSAPKNFTRSYTTTIHNPIVLPPLPYGKTELLPHISPETLDFHYGKHHAGYVTKLNTTLTNTSERDLVKLMKLLKGTDQKNFNLAAQIWNHTFYWEGMKPVSAGGGSAPNGKIAAEIEKNFGNFKNFRDEFTTVATNLFGSGWAWLVKDPKSGKLSIVGTSNAENPITDGLIPLATCDVWEHAYYIEHRNLRPQYIEAWWKLVNWDNANKYL</sequence>
<dbReference type="InterPro" id="IPR019832">
    <property type="entry name" value="Mn/Fe_SOD_C"/>
</dbReference>
<evidence type="ECO:0000256" key="2">
    <source>
        <dbReference type="ARBA" id="ARBA00012682"/>
    </source>
</evidence>
<organism evidence="9">
    <name type="scientific">Arcella intermedia</name>
    <dbReference type="NCBI Taxonomy" id="1963864"/>
    <lineage>
        <taxon>Eukaryota</taxon>
        <taxon>Amoebozoa</taxon>
        <taxon>Tubulinea</taxon>
        <taxon>Elardia</taxon>
        <taxon>Arcellinida</taxon>
        <taxon>Sphaerothecina</taxon>
        <taxon>Arcellidae</taxon>
        <taxon>Arcella</taxon>
    </lineage>
</organism>
<evidence type="ECO:0000259" key="8">
    <source>
        <dbReference type="Pfam" id="PF02777"/>
    </source>
</evidence>
<dbReference type="Pfam" id="PF00081">
    <property type="entry name" value="Sod_Fe_N"/>
    <property type="match status" value="1"/>
</dbReference>
<feature type="domain" description="Manganese/iron superoxide dismutase N-terminal" evidence="7">
    <location>
        <begin position="31"/>
        <end position="108"/>
    </location>
</feature>
<dbReference type="PANTHER" id="PTHR43595">
    <property type="entry name" value="37S RIBOSOMAL PROTEIN S26, MITOCHONDRIAL"/>
    <property type="match status" value="1"/>
</dbReference>
<evidence type="ECO:0000313" key="9">
    <source>
        <dbReference type="EMBL" id="NDV36148.1"/>
    </source>
</evidence>
<dbReference type="PRINTS" id="PR01703">
    <property type="entry name" value="MNSODISMTASE"/>
</dbReference>
<dbReference type="PIRSF" id="PIRSF000349">
    <property type="entry name" value="SODismutase"/>
    <property type="match status" value="1"/>
</dbReference>
<keyword evidence="4 6" id="KW-0560">Oxidoreductase</keyword>
<feature type="binding site" evidence="5">
    <location>
        <position position="53"/>
    </location>
    <ligand>
        <name>Mn(2+)</name>
        <dbReference type="ChEBI" id="CHEBI:29035"/>
    </ligand>
</feature>
<protein>
    <recommendedName>
        <fullName evidence="2 6">Superoxide dismutase</fullName>
        <ecNumber evidence="2 6">1.15.1.1</ecNumber>
    </recommendedName>
</protein>
<dbReference type="EC" id="1.15.1.1" evidence="2 6"/>
<keyword evidence="3 5" id="KW-0479">Metal-binding</keyword>
<dbReference type="GO" id="GO:0004784">
    <property type="term" value="F:superoxide dismutase activity"/>
    <property type="evidence" value="ECO:0007669"/>
    <property type="project" value="UniProtKB-EC"/>
</dbReference>
<accession>A0A6B2LHD2</accession>
<dbReference type="PROSITE" id="PS00088">
    <property type="entry name" value="SOD_MN"/>
    <property type="match status" value="1"/>
</dbReference>
<proteinExistence type="inferred from homology"/>
<evidence type="ECO:0000256" key="4">
    <source>
        <dbReference type="ARBA" id="ARBA00023002"/>
    </source>
</evidence>
<dbReference type="Gene3D" id="3.55.40.20">
    <property type="entry name" value="Iron/manganese superoxide dismutase, C-terminal domain"/>
    <property type="match status" value="1"/>
</dbReference>
<dbReference type="Gene3D" id="1.10.287.990">
    <property type="entry name" value="Fe,Mn superoxide dismutase (SOD) domain"/>
    <property type="match status" value="1"/>
</dbReference>
<dbReference type="AlphaFoldDB" id="A0A6B2LHD2"/>
<feature type="domain" description="Manganese/iron superoxide dismutase C-terminal" evidence="8">
    <location>
        <begin position="119"/>
        <end position="220"/>
    </location>
</feature>
<reference evidence="9" key="1">
    <citation type="journal article" date="2020" name="J. Eukaryot. Microbiol.">
        <title>De novo Sequencing, Assembly and Annotation of the Transcriptome for the Free-Living Testate Amoeba Arcella intermedia.</title>
        <authorList>
            <person name="Ribeiro G.M."/>
            <person name="Porfirio-Sousa A.L."/>
            <person name="Maurer-Alcala X.X."/>
            <person name="Katz L.A."/>
            <person name="Lahr D.J.G."/>
        </authorList>
    </citation>
    <scope>NUCLEOTIDE SEQUENCE</scope>
</reference>
<feature type="binding site" evidence="5">
    <location>
        <position position="192"/>
    </location>
    <ligand>
        <name>Mn(2+)</name>
        <dbReference type="ChEBI" id="CHEBI:29035"/>
    </ligand>
</feature>
<feature type="binding site" evidence="5">
    <location>
        <position position="188"/>
    </location>
    <ligand>
        <name>Mn(2+)</name>
        <dbReference type="ChEBI" id="CHEBI:29035"/>
    </ligand>
</feature>
<comment type="similarity">
    <text evidence="1 6">Belongs to the iron/manganese superoxide dismutase family.</text>
</comment>
<dbReference type="PANTHER" id="PTHR43595:SF2">
    <property type="entry name" value="SMALL RIBOSOMAL SUBUNIT PROTEIN MS42"/>
    <property type="match status" value="1"/>
</dbReference>
<dbReference type="InterPro" id="IPR036314">
    <property type="entry name" value="SOD_C_sf"/>
</dbReference>
<dbReference type="FunFam" id="3.55.40.20:FF:000004">
    <property type="entry name" value="Superoxide dismutase [Fe]"/>
    <property type="match status" value="1"/>
</dbReference>
<evidence type="ECO:0000256" key="1">
    <source>
        <dbReference type="ARBA" id="ARBA00008714"/>
    </source>
</evidence>
<evidence type="ECO:0000256" key="6">
    <source>
        <dbReference type="RuleBase" id="RU000414"/>
    </source>
</evidence>
<dbReference type="Pfam" id="PF02777">
    <property type="entry name" value="Sod_Fe_C"/>
    <property type="match status" value="1"/>
</dbReference>
<dbReference type="SUPFAM" id="SSF54719">
    <property type="entry name" value="Fe,Mn superoxide dismutase (SOD), C-terminal domain"/>
    <property type="match status" value="1"/>
</dbReference>
<evidence type="ECO:0000259" key="7">
    <source>
        <dbReference type="Pfam" id="PF00081"/>
    </source>
</evidence>
<dbReference type="InterPro" id="IPR036324">
    <property type="entry name" value="Mn/Fe_SOD_N_sf"/>
</dbReference>
<evidence type="ECO:0000256" key="3">
    <source>
        <dbReference type="ARBA" id="ARBA00022723"/>
    </source>
</evidence>
<dbReference type="GO" id="GO:0005737">
    <property type="term" value="C:cytoplasm"/>
    <property type="evidence" value="ECO:0007669"/>
    <property type="project" value="TreeGrafter"/>
</dbReference>
<evidence type="ECO:0000256" key="5">
    <source>
        <dbReference type="PIRSR" id="PIRSR000349-1"/>
    </source>
</evidence>
<dbReference type="InterPro" id="IPR019831">
    <property type="entry name" value="Mn/Fe_SOD_N"/>
</dbReference>
<feature type="binding site" evidence="5">
    <location>
        <position position="101"/>
    </location>
    <ligand>
        <name>Mn(2+)</name>
        <dbReference type="ChEBI" id="CHEBI:29035"/>
    </ligand>
</feature>